<protein>
    <recommendedName>
        <fullName evidence="3">Metal-binding protein</fullName>
    </recommendedName>
</protein>
<evidence type="ECO:0008006" key="3">
    <source>
        <dbReference type="Google" id="ProtNLM"/>
    </source>
</evidence>
<gene>
    <name evidence="1" type="ORF">PEV8663_03236</name>
</gene>
<name>A0A238KUL3_9RHOB</name>
<dbReference type="Proteomes" id="UP000220836">
    <property type="component" value="Unassembled WGS sequence"/>
</dbReference>
<dbReference type="AlphaFoldDB" id="A0A238KUL3"/>
<sequence length="121" mass="12635">MTKPLNHTPFRMTICTGCKIRGGFCSAGYEMLKRLQAGISAAGTSLGPEFEISGQVTLSGCPETCTAAYYGSQAGCYLFGDVAEGQDIAELLAYAKTDGSEHLAHEPACVVALEPVSGSLH</sequence>
<dbReference type="OrthoDB" id="8364077at2"/>
<organism evidence="1 2">
    <name type="scientific">Pelagimonas varians</name>
    <dbReference type="NCBI Taxonomy" id="696760"/>
    <lineage>
        <taxon>Bacteria</taxon>
        <taxon>Pseudomonadati</taxon>
        <taxon>Pseudomonadota</taxon>
        <taxon>Alphaproteobacteria</taxon>
        <taxon>Rhodobacterales</taxon>
        <taxon>Roseobacteraceae</taxon>
        <taxon>Pelagimonas</taxon>
    </lineage>
</organism>
<reference evidence="1 2" key="1">
    <citation type="submission" date="2017-05" db="EMBL/GenBank/DDBJ databases">
        <authorList>
            <person name="Song R."/>
            <person name="Chenine A.L."/>
            <person name="Ruprecht R.M."/>
        </authorList>
    </citation>
    <scope>NUCLEOTIDE SEQUENCE [LARGE SCALE GENOMIC DNA]</scope>
    <source>
        <strain evidence="1 2">CECT 8663</strain>
    </source>
</reference>
<accession>A0A238KUL3</accession>
<dbReference type="EMBL" id="FXYH01000013">
    <property type="protein sequence ID" value="SMX46340.1"/>
    <property type="molecule type" value="Genomic_DNA"/>
</dbReference>
<keyword evidence="2" id="KW-1185">Reference proteome</keyword>
<evidence type="ECO:0000313" key="1">
    <source>
        <dbReference type="EMBL" id="SMX46340.1"/>
    </source>
</evidence>
<dbReference type="RefSeq" id="WP_110767920.1">
    <property type="nucleotide sequence ID" value="NZ_FXYH01000013.1"/>
</dbReference>
<proteinExistence type="predicted"/>
<evidence type="ECO:0000313" key="2">
    <source>
        <dbReference type="Proteomes" id="UP000220836"/>
    </source>
</evidence>